<evidence type="ECO:0000259" key="1">
    <source>
        <dbReference type="PROSITE" id="PS51707"/>
    </source>
</evidence>
<dbReference type="AlphaFoldDB" id="A0AAP5P4D1"/>
<dbReference type="InterPro" id="IPR033469">
    <property type="entry name" value="CYTH-like_dom_sf"/>
</dbReference>
<sequence>MIEKEYKILLSSFQYEQIKHILEFSEFREQNNYYYETELFELVNKGLTTRIRTIGDEYLFQIKNKLKNKTHGVTTKEEFEESVKEIPKVIEIEKIENIIGFKLNIDSKYAYNIGVLNTKRYICYMNDCEIALDKNEYFGNTDFELEIEFHENENQALDIIDNLNLDKSKNPVGKYKRFLLEKMKHQKEGY</sequence>
<organism evidence="2 3">
    <name type="scientific">Lactococcus lactis</name>
    <dbReference type="NCBI Taxonomy" id="1358"/>
    <lineage>
        <taxon>Bacteria</taxon>
        <taxon>Bacillati</taxon>
        <taxon>Bacillota</taxon>
        <taxon>Bacilli</taxon>
        <taxon>Lactobacillales</taxon>
        <taxon>Streptococcaceae</taxon>
        <taxon>Lactococcus</taxon>
    </lineage>
</organism>
<dbReference type="EMBL" id="JARQDL010000001">
    <property type="protein sequence ID" value="MDT2944834.1"/>
    <property type="molecule type" value="Genomic_DNA"/>
</dbReference>
<accession>A0AAP5P4D1</accession>
<dbReference type="PROSITE" id="PS51707">
    <property type="entry name" value="CYTH"/>
    <property type="match status" value="1"/>
</dbReference>
<dbReference type="RefSeq" id="WP_311802193.1">
    <property type="nucleotide sequence ID" value="NZ_JARQCJ010000002.1"/>
</dbReference>
<protein>
    <submittedName>
        <fullName evidence="2">CYTH domain-containing protein</fullName>
    </submittedName>
</protein>
<comment type="caution">
    <text evidence="2">The sequence shown here is derived from an EMBL/GenBank/DDBJ whole genome shotgun (WGS) entry which is preliminary data.</text>
</comment>
<dbReference type="InterPro" id="IPR023577">
    <property type="entry name" value="CYTH_domain"/>
</dbReference>
<evidence type="ECO:0000313" key="2">
    <source>
        <dbReference type="EMBL" id="MDT2944834.1"/>
    </source>
</evidence>
<gene>
    <name evidence="2" type="ORF">P7I04_02140</name>
</gene>
<dbReference type="SUPFAM" id="SSF55154">
    <property type="entry name" value="CYTH-like phosphatases"/>
    <property type="match status" value="1"/>
</dbReference>
<feature type="domain" description="CYTH" evidence="1">
    <location>
        <begin position="1"/>
        <end position="185"/>
    </location>
</feature>
<name>A0AAP5P4D1_9LACT</name>
<proteinExistence type="predicted"/>
<dbReference type="SMART" id="SM01118">
    <property type="entry name" value="CYTH"/>
    <property type="match status" value="1"/>
</dbReference>
<dbReference type="Gene3D" id="2.40.320.10">
    <property type="entry name" value="Hypothetical Protein Pfu-838710-001"/>
    <property type="match status" value="1"/>
</dbReference>
<reference evidence="2" key="1">
    <citation type="submission" date="2023-03" db="EMBL/GenBank/DDBJ databases">
        <authorList>
            <person name="Shen W."/>
            <person name="Cai J."/>
        </authorList>
    </citation>
    <scope>NUCLEOTIDE SEQUENCE</scope>
    <source>
        <strain evidence="2">Y37</strain>
    </source>
</reference>
<dbReference type="Proteomes" id="UP001250218">
    <property type="component" value="Unassembled WGS sequence"/>
</dbReference>
<dbReference type="Pfam" id="PF01928">
    <property type="entry name" value="CYTH"/>
    <property type="match status" value="1"/>
</dbReference>
<evidence type="ECO:0000313" key="3">
    <source>
        <dbReference type="Proteomes" id="UP001250218"/>
    </source>
</evidence>